<dbReference type="RefSeq" id="WP_021031371.1">
    <property type="nucleotide sequence ID" value="NZ_AFNV02000004.1"/>
</dbReference>
<comment type="cofactor">
    <cofactor evidence="2">
        <name>heme</name>
        <dbReference type="ChEBI" id="CHEBI:30413"/>
    </cofactor>
</comment>
<protein>
    <submittedName>
        <fullName evidence="3">Unspecific monooxygenase protein</fullName>
        <ecNumber evidence="3">1.14.14.1</ecNumber>
    </submittedName>
</protein>
<comment type="similarity">
    <text evidence="1">Belongs to the cytochrome P450 family.</text>
</comment>
<keyword evidence="2" id="KW-0408">Iron</keyword>
<dbReference type="PANTHER" id="PTHR24305">
    <property type="entry name" value="CYTOCHROME P450"/>
    <property type="match status" value="1"/>
</dbReference>
<keyword evidence="2" id="KW-0479">Metal-binding</keyword>
<organism evidence="3 4">
    <name type="scientific">Salinisphaera shabanensis E1L3A</name>
    <dbReference type="NCBI Taxonomy" id="1033802"/>
    <lineage>
        <taxon>Bacteria</taxon>
        <taxon>Pseudomonadati</taxon>
        <taxon>Pseudomonadota</taxon>
        <taxon>Gammaproteobacteria</taxon>
        <taxon>Salinisphaerales</taxon>
        <taxon>Salinisphaeraceae</taxon>
        <taxon>Salinisphaera</taxon>
    </lineage>
</organism>
<keyword evidence="3" id="KW-0503">Monooxygenase</keyword>
<evidence type="ECO:0000313" key="4">
    <source>
        <dbReference type="Proteomes" id="UP000006242"/>
    </source>
</evidence>
<dbReference type="InterPro" id="IPR001128">
    <property type="entry name" value="Cyt_P450"/>
</dbReference>
<dbReference type="GO" id="GO:0016712">
    <property type="term" value="F:oxidoreductase activity, acting on paired donors, with incorporation or reduction of molecular oxygen, reduced flavin or flavoprotein as one donor, and incorporation of one atom of oxygen"/>
    <property type="evidence" value="ECO:0007669"/>
    <property type="project" value="UniProtKB-EC"/>
</dbReference>
<keyword evidence="4" id="KW-1185">Reference proteome</keyword>
<evidence type="ECO:0000256" key="2">
    <source>
        <dbReference type="PIRSR" id="PIRSR602401-1"/>
    </source>
</evidence>
<feature type="binding site" description="axial binding residue" evidence="2">
    <location>
        <position position="355"/>
    </location>
    <ligand>
        <name>heme</name>
        <dbReference type="ChEBI" id="CHEBI:30413"/>
    </ligand>
    <ligandPart>
        <name>Fe</name>
        <dbReference type="ChEBI" id="CHEBI:18248"/>
    </ligandPart>
</feature>
<dbReference type="GO" id="GO:0005506">
    <property type="term" value="F:iron ion binding"/>
    <property type="evidence" value="ECO:0007669"/>
    <property type="project" value="InterPro"/>
</dbReference>
<dbReference type="Gene3D" id="1.10.630.10">
    <property type="entry name" value="Cytochrome P450"/>
    <property type="match status" value="1"/>
</dbReference>
<sequence>MLVRWHDVYGPVYRIPAPQGNARHWVIHEPEFVQQIMVRRAARYAKGMGLDRVRLLLGEGIMVSEGDFWARQRRLLQPAFKPRRLADFNAMIAAENADLAQRWAEAARIDAPVDVAAHISELTLVIVLKSIFGEDYPRLVDGAANPFSLLSEEATRDLRFAARFHRLGRVVESIIEARTESSPERFDFLGHMLTARGRDGTGMSRRELVDEVMTLIVAGHETTASALAWAWYEIATHPEVCARAQAEVDALAEHEIADVVDHASDRLCFIEAVIHETLRLYPPGWLLSRRAIQADTLGDYEIAADDQIFISPYVLHRDAAYWSMPDRFRPTRFLQAGVPSQRFAYIPFAAGPRHCVGEHLAMTEMRQHLVTMLRRFTPVYAGDHPPKLESRINLRPGDGVPIRWRARKEFF</sequence>
<dbReference type="SUPFAM" id="SSF48264">
    <property type="entry name" value="Cytochrome P450"/>
    <property type="match status" value="1"/>
</dbReference>
<keyword evidence="3" id="KW-0560">Oxidoreductase</keyword>
<dbReference type="AlphaFoldDB" id="U2FW98"/>
<dbReference type="InterPro" id="IPR036396">
    <property type="entry name" value="Cyt_P450_sf"/>
</dbReference>
<reference evidence="3 4" key="2">
    <citation type="journal article" date="2013" name="PLoS ONE">
        <title>INDIGO - INtegrated Data Warehouse of MIcrobial GenOmes with Examples from the Red Sea Extremophiles.</title>
        <authorList>
            <person name="Alam I."/>
            <person name="Antunes A."/>
            <person name="Kamau A.A."/>
            <person name="Ba Alawi W."/>
            <person name="Kalkatawi M."/>
            <person name="Stingl U."/>
            <person name="Bajic V.B."/>
        </authorList>
    </citation>
    <scope>NUCLEOTIDE SEQUENCE [LARGE SCALE GENOMIC DNA]</scope>
    <source>
        <strain evidence="3 4">E1L3A</strain>
    </source>
</reference>
<dbReference type="InterPro" id="IPR050121">
    <property type="entry name" value="Cytochrome_P450_monoxygenase"/>
</dbReference>
<proteinExistence type="inferred from homology"/>
<evidence type="ECO:0000313" key="3">
    <source>
        <dbReference type="EMBL" id="ERJ20174.1"/>
    </source>
</evidence>
<accession>U2FW98</accession>
<dbReference type="EC" id="1.14.14.1" evidence="3"/>
<evidence type="ECO:0000256" key="1">
    <source>
        <dbReference type="ARBA" id="ARBA00010617"/>
    </source>
</evidence>
<dbReference type="InterPro" id="IPR002401">
    <property type="entry name" value="Cyt_P450_E_grp-I"/>
</dbReference>
<dbReference type="eggNOG" id="COG2124">
    <property type="taxonomic scope" value="Bacteria"/>
</dbReference>
<dbReference type="Pfam" id="PF00067">
    <property type="entry name" value="p450"/>
    <property type="match status" value="2"/>
</dbReference>
<name>U2FW98_9GAMM</name>
<dbReference type="PRINTS" id="PR00463">
    <property type="entry name" value="EP450I"/>
</dbReference>
<comment type="caution">
    <text evidence="3">The sequence shown here is derived from an EMBL/GenBank/DDBJ whole genome shotgun (WGS) entry which is preliminary data.</text>
</comment>
<dbReference type="GO" id="GO:0020037">
    <property type="term" value="F:heme binding"/>
    <property type="evidence" value="ECO:0007669"/>
    <property type="project" value="InterPro"/>
</dbReference>
<dbReference type="Proteomes" id="UP000006242">
    <property type="component" value="Unassembled WGS sequence"/>
</dbReference>
<dbReference type="PANTHER" id="PTHR24305:SF166">
    <property type="entry name" value="CYTOCHROME P450 12A4, MITOCHONDRIAL-RELATED"/>
    <property type="match status" value="1"/>
</dbReference>
<reference evidence="3 4" key="1">
    <citation type="journal article" date="2011" name="J. Bacteriol.">
        <title>Genome sequence of Salinisphaera shabanensis, a gammaproteobacterium from the harsh, variable environment of the brine-seawater interface of the Shaban Deep in the Red Sea.</title>
        <authorList>
            <person name="Antunes A."/>
            <person name="Alam I."/>
            <person name="Bajic V.B."/>
            <person name="Stingl U."/>
        </authorList>
    </citation>
    <scope>NUCLEOTIDE SEQUENCE [LARGE SCALE GENOMIC DNA]</scope>
    <source>
        <strain evidence="3 4">E1L3A</strain>
    </source>
</reference>
<dbReference type="PRINTS" id="PR00385">
    <property type="entry name" value="P450"/>
</dbReference>
<gene>
    <name evidence="3" type="ORF">SSPSH_000723</name>
</gene>
<dbReference type="STRING" id="1033802.SSPSH_000723"/>
<dbReference type="EMBL" id="AFNV02000004">
    <property type="protein sequence ID" value="ERJ20174.1"/>
    <property type="molecule type" value="Genomic_DNA"/>
</dbReference>
<keyword evidence="2" id="KW-0349">Heme</keyword>